<dbReference type="RefSeq" id="WP_183672434.1">
    <property type="nucleotide sequence ID" value="NZ_BMPB01000017.1"/>
</dbReference>
<proteinExistence type="predicted"/>
<gene>
    <name evidence="2" type="ORF">GGQ57_004980</name>
</gene>
<dbReference type="Proteomes" id="UP000533637">
    <property type="component" value="Unassembled WGS sequence"/>
</dbReference>
<keyword evidence="3" id="KW-1185">Reference proteome</keyword>
<evidence type="ECO:0008006" key="4">
    <source>
        <dbReference type="Google" id="ProtNLM"/>
    </source>
</evidence>
<protein>
    <recommendedName>
        <fullName evidence="4">Outer membrane protein beta-barrel domain-containing protein</fullName>
    </recommendedName>
</protein>
<feature type="chain" id="PRO_5046657015" description="Outer membrane protein beta-barrel domain-containing protein" evidence="1">
    <location>
        <begin position="22"/>
        <end position="201"/>
    </location>
</feature>
<feature type="signal peptide" evidence="1">
    <location>
        <begin position="1"/>
        <end position="21"/>
    </location>
</feature>
<organism evidence="2 3">
    <name type="scientific">Parabacteroides faecis</name>
    <dbReference type="NCBI Taxonomy" id="1217282"/>
    <lineage>
        <taxon>Bacteria</taxon>
        <taxon>Pseudomonadati</taxon>
        <taxon>Bacteroidota</taxon>
        <taxon>Bacteroidia</taxon>
        <taxon>Bacteroidales</taxon>
        <taxon>Tannerellaceae</taxon>
        <taxon>Parabacteroides</taxon>
    </lineage>
</organism>
<sequence>MKKSLLLLSMMLFAFCFQSKAQDWMDLQHEVSLSYGGLPVVDLLHHYENYFDPSTESVNLYDDKGKFGALNISYIFYPDEDWGIGLVYSYTNSDKRIIANEKIVGDFVSSFHSICPSFKYNWYNYNFVTLYSRLNAGVAIATAKASFINEENRPDEETKVKAFFMYQVSPIGIELGRQIAGFVEVGFGHMGTAMAGIRYRM</sequence>
<evidence type="ECO:0000313" key="2">
    <source>
        <dbReference type="EMBL" id="MBB4625034.1"/>
    </source>
</evidence>
<comment type="caution">
    <text evidence="2">The sequence shown here is derived from an EMBL/GenBank/DDBJ whole genome shotgun (WGS) entry which is preliminary data.</text>
</comment>
<evidence type="ECO:0000256" key="1">
    <source>
        <dbReference type="SAM" id="SignalP"/>
    </source>
</evidence>
<reference evidence="2 3" key="1">
    <citation type="submission" date="2020-08" db="EMBL/GenBank/DDBJ databases">
        <title>Genomic Encyclopedia of Type Strains, Phase IV (KMG-IV): sequencing the most valuable type-strain genomes for metagenomic binning, comparative biology and taxonomic classification.</title>
        <authorList>
            <person name="Goeker M."/>
        </authorList>
    </citation>
    <scope>NUCLEOTIDE SEQUENCE [LARGE SCALE GENOMIC DNA]</scope>
    <source>
        <strain evidence="2 3">DSM 102983</strain>
    </source>
</reference>
<name>A0ABR6KW51_9BACT</name>
<keyword evidence="1" id="KW-0732">Signal</keyword>
<accession>A0ABR6KW51</accession>
<dbReference type="EMBL" id="JACHOC010000013">
    <property type="protein sequence ID" value="MBB4625034.1"/>
    <property type="molecule type" value="Genomic_DNA"/>
</dbReference>
<evidence type="ECO:0000313" key="3">
    <source>
        <dbReference type="Proteomes" id="UP000533637"/>
    </source>
</evidence>